<dbReference type="Proteomes" id="UP000374630">
    <property type="component" value="Unassembled WGS sequence"/>
</dbReference>
<protein>
    <submittedName>
        <fullName evidence="2">Uncharacterized protein</fullName>
    </submittedName>
</protein>
<accession>A0A5J5DWY3</accession>
<keyword evidence="4" id="KW-1185">Reference proteome</keyword>
<dbReference type="OrthoDB" id="3229063at2"/>
<reference evidence="3 4" key="1">
    <citation type="journal article" date="2019" name="Syst. Appl. Microbiol.">
        <title>Characterization of Bifidobacterium species in feaces of the Egyptian fruit bat: Description of B. vespertilionis sp. nov. and B. rousetti sp. nov.</title>
        <authorList>
            <person name="Modesto M."/>
            <person name="Satti M."/>
            <person name="Watanabe K."/>
            <person name="Puglisi E."/>
            <person name="Morelli L."/>
            <person name="Huang C.-H."/>
            <person name="Liou J.-S."/>
            <person name="Miyashita M."/>
            <person name="Tamura T."/>
            <person name="Saito S."/>
            <person name="Mori K."/>
            <person name="Huang L."/>
            <person name="Sciavilla P."/>
            <person name="Sandri C."/>
            <person name="Spiezio C."/>
            <person name="Vitali F."/>
            <person name="Cavalieri D."/>
            <person name="Perpetuini G."/>
            <person name="Tofalo R."/>
            <person name="Bonetti A."/>
            <person name="Arita M."/>
            <person name="Mattarelli P."/>
        </authorList>
    </citation>
    <scope>NUCLEOTIDE SEQUENCE [LARGE SCALE GENOMIC DNA]</scope>
    <source>
        <strain evidence="1 4">RST16</strain>
        <strain evidence="2 3">RST8</strain>
    </source>
</reference>
<evidence type="ECO:0000313" key="3">
    <source>
        <dbReference type="Proteomes" id="UP000345527"/>
    </source>
</evidence>
<organism evidence="2 3">
    <name type="scientific">Bifidobacterium vespertilionis</name>
    <dbReference type="NCBI Taxonomy" id="2562524"/>
    <lineage>
        <taxon>Bacteria</taxon>
        <taxon>Bacillati</taxon>
        <taxon>Actinomycetota</taxon>
        <taxon>Actinomycetes</taxon>
        <taxon>Bifidobacteriales</taxon>
        <taxon>Bifidobacteriaceae</taxon>
        <taxon>Bifidobacterium</taxon>
    </lineage>
</organism>
<comment type="caution">
    <text evidence="2">The sequence shown here is derived from an EMBL/GenBank/DDBJ whole genome shotgun (WGS) entry which is preliminary data.</text>
</comment>
<proteinExistence type="predicted"/>
<dbReference type="AlphaFoldDB" id="A0A5J5DWY3"/>
<dbReference type="RefSeq" id="WP_150353402.1">
    <property type="nucleotide sequence ID" value="NZ_RZNZ01000004.1"/>
</dbReference>
<evidence type="ECO:0000313" key="2">
    <source>
        <dbReference type="EMBL" id="KAA8824331.1"/>
    </source>
</evidence>
<gene>
    <name evidence="2" type="ORF">EM848_02345</name>
    <name evidence="1" type="ORF">EMO90_04325</name>
</gene>
<sequence length="229" mass="26269">MSTVERASYRGFLKAEATEDDVARAAAALHEDAERLKADDRVLTVCLTRYGRQLFLYVEHIVPEHPAHKAMASITGLPASRGWFAGLLTPYPQFGGDADWAYMHPVFWFDEPKDVESFRRAQEPDARCGRIAHFWPDAVIDYVLHHQLIAREGLAVGDRYQFISVLDDVAFSYFETPRDREQVNIRREQGESKEIQRWLDVDPFSHFDHFDPGTLEKDFLVIDTLVSVG</sequence>
<dbReference type="EMBL" id="RZNZ01000004">
    <property type="protein sequence ID" value="KAA8821386.1"/>
    <property type="molecule type" value="Genomic_DNA"/>
</dbReference>
<dbReference type="EMBL" id="RZOA01000003">
    <property type="protein sequence ID" value="KAA8824331.1"/>
    <property type="molecule type" value="Genomic_DNA"/>
</dbReference>
<evidence type="ECO:0000313" key="4">
    <source>
        <dbReference type="Proteomes" id="UP000374630"/>
    </source>
</evidence>
<evidence type="ECO:0000313" key="1">
    <source>
        <dbReference type="EMBL" id="KAA8821386.1"/>
    </source>
</evidence>
<name>A0A5J5DWY3_9BIFI</name>
<dbReference type="Proteomes" id="UP000345527">
    <property type="component" value="Unassembled WGS sequence"/>
</dbReference>